<reference evidence="1" key="1">
    <citation type="submission" date="2020-05" db="EMBL/GenBank/DDBJ databases">
        <authorList>
            <person name="Chiriac C."/>
            <person name="Salcher M."/>
            <person name="Ghai R."/>
            <person name="Kavagutti S V."/>
        </authorList>
    </citation>
    <scope>NUCLEOTIDE SEQUENCE</scope>
</reference>
<gene>
    <name evidence="1" type="ORF">UFOPK3879_01011</name>
</gene>
<organism evidence="1">
    <name type="scientific">freshwater metagenome</name>
    <dbReference type="NCBI Taxonomy" id="449393"/>
    <lineage>
        <taxon>unclassified sequences</taxon>
        <taxon>metagenomes</taxon>
        <taxon>ecological metagenomes</taxon>
    </lineage>
</organism>
<name>A0A6J7LHB7_9ZZZZ</name>
<protein>
    <submittedName>
        <fullName evidence="1">Unannotated protein</fullName>
    </submittedName>
</protein>
<dbReference type="InterPro" id="IPR036249">
    <property type="entry name" value="Thioredoxin-like_sf"/>
</dbReference>
<dbReference type="SUPFAM" id="SSF52833">
    <property type="entry name" value="Thioredoxin-like"/>
    <property type="match status" value="1"/>
</dbReference>
<dbReference type="AlphaFoldDB" id="A0A6J7LHB7"/>
<sequence length="65" mass="7264">MQEFVAKHQLTFVNIKDNDGLIFSQFDVAYQPAWVFIRQDGTSETNLGAMDEVALSQKLNELGGS</sequence>
<evidence type="ECO:0000313" key="1">
    <source>
        <dbReference type="EMBL" id="CAB4965114.1"/>
    </source>
</evidence>
<dbReference type="EMBL" id="CAFBNR010000048">
    <property type="protein sequence ID" value="CAB4965114.1"/>
    <property type="molecule type" value="Genomic_DNA"/>
</dbReference>
<dbReference type="Gene3D" id="3.40.30.10">
    <property type="entry name" value="Glutaredoxin"/>
    <property type="match status" value="1"/>
</dbReference>
<accession>A0A6J7LHB7</accession>
<proteinExistence type="predicted"/>